<dbReference type="RefSeq" id="XP_043172200.1">
    <property type="nucleotide sequence ID" value="XM_043316265.1"/>
</dbReference>
<proteinExistence type="predicted"/>
<feature type="domain" description="Clr5" evidence="4">
    <location>
        <begin position="1"/>
        <end position="52"/>
    </location>
</feature>
<evidence type="ECO:0000256" key="2">
    <source>
        <dbReference type="ARBA" id="ARBA00023043"/>
    </source>
</evidence>
<dbReference type="InterPro" id="IPR050745">
    <property type="entry name" value="Multifunctional_regulatory"/>
</dbReference>
<dbReference type="GeneID" id="67020764"/>
<evidence type="ECO:0000259" key="4">
    <source>
        <dbReference type="Pfam" id="PF14420"/>
    </source>
</evidence>
<dbReference type="AlphaFoldDB" id="A0A8J2I6T8"/>
<accession>A0A8J2I6T8</accession>
<dbReference type="PANTHER" id="PTHR24189:SF50">
    <property type="entry name" value="ANKYRIN REPEAT AND SOCS BOX PROTEIN 2"/>
    <property type="match status" value="1"/>
</dbReference>
<evidence type="ECO:0000313" key="6">
    <source>
        <dbReference type="Proteomes" id="UP000676310"/>
    </source>
</evidence>
<organism evidence="5 6">
    <name type="scientific">Alternaria atra</name>
    <dbReference type="NCBI Taxonomy" id="119953"/>
    <lineage>
        <taxon>Eukaryota</taxon>
        <taxon>Fungi</taxon>
        <taxon>Dikarya</taxon>
        <taxon>Ascomycota</taxon>
        <taxon>Pezizomycotina</taxon>
        <taxon>Dothideomycetes</taxon>
        <taxon>Pleosporomycetidae</taxon>
        <taxon>Pleosporales</taxon>
        <taxon>Pleosporineae</taxon>
        <taxon>Pleosporaceae</taxon>
        <taxon>Alternaria</taxon>
        <taxon>Alternaria sect. Ulocladioides</taxon>
    </lineage>
</organism>
<gene>
    <name evidence="5" type="ORF">ALTATR162_LOCUS8632</name>
</gene>
<evidence type="ECO:0000256" key="1">
    <source>
        <dbReference type="ARBA" id="ARBA00022737"/>
    </source>
</evidence>
<dbReference type="Proteomes" id="UP000676310">
    <property type="component" value="Unassembled WGS sequence"/>
</dbReference>
<keyword evidence="2" id="KW-0040">ANK repeat</keyword>
<protein>
    <recommendedName>
        <fullName evidence="4">Clr5 domain-containing protein</fullName>
    </recommendedName>
</protein>
<dbReference type="InterPro" id="IPR036770">
    <property type="entry name" value="Ankyrin_rpt-contain_sf"/>
</dbReference>
<feature type="compositionally biased region" description="Basic residues" evidence="3">
    <location>
        <begin position="53"/>
        <end position="62"/>
    </location>
</feature>
<comment type="caution">
    <text evidence="5">The sequence shown here is derived from an EMBL/GenBank/DDBJ whole genome shotgun (WGS) entry which is preliminary data.</text>
</comment>
<reference evidence="5" key="1">
    <citation type="submission" date="2021-05" db="EMBL/GenBank/DDBJ databases">
        <authorList>
            <person name="Stam R."/>
        </authorList>
    </citation>
    <scope>NUCLEOTIDE SEQUENCE</scope>
    <source>
        <strain evidence="5">CS162</strain>
    </source>
</reference>
<keyword evidence="1" id="KW-0677">Repeat</keyword>
<dbReference type="InterPro" id="IPR002110">
    <property type="entry name" value="Ankyrin_rpt"/>
</dbReference>
<dbReference type="EMBL" id="CAJRGZ010000023">
    <property type="protein sequence ID" value="CAG5178301.1"/>
    <property type="molecule type" value="Genomic_DNA"/>
</dbReference>
<keyword evidence="6" id="KW-1185">Reference proteome</keyword>
<feature type="region of interest" description="Disordered" evidence="3">
    <location>
        <begin position="52"/>
        <end position="88"/>
    </location>
</feature>
<dbReference type="Pfam" id="PF14420">
    <property type="entry name" value="Clr5"/>
    <property type="match status" value="1"/>
</dbReference>
<name>A0A8J2I6T8_9PLEO</name>
<evidence type="ECO:0000256" key="3">
    <source>
        <dbReference type="SAM" id="MobiDB-lite"/>
    </source>
</evidence>
<dbReference type="OrthoDB" id="194358at2759"/>
<dbReference type="SMART" id="SM00248">
    <property type="entry name" value="ANK"/>
    <property type="match status" value="4"/>
</dbReference>
<dbReference type="PANTHER" id="PTHR24189">
    <property type="entry name" value="MYOTROPHIN"/>
    <property type="match status" value="1"/>
</dbReference>
<dbReference type="InterPro" id="IPR025676">
    <property type="entry name" value="Clr5_dom"/>
</dbReference>
<evidence type="ECO:0000313" key="5">
    <source>
        <dbReference type="EMBL" id="CAG5178301.1"/>
    </source>
</evidence>
<dbReference type="SUPFAM" id="SSF48403">
    <property type="entry name" value="Ankyrin repeat"/>
    <property type="match status" value="1"/>
</dbReference>
<dbReference type="Gene3D" id="1.25.40.20">
    <property type="entry name" value="Ankyrin repeat-containing domain"/>
    <property type="match status" value="2"/>
</dbReference>
<sequence length="842" mass="94091">MTKDWELVQDEIKELSFVQKKPLEEVKELMERKHKFRASTRAYRMKLKEWGIMRHKPRRTTKQRRETRSPSEQSPDEPAQRGDESVEVTEPIAIETDSREHCTRTGGWQIVASLPTLIADEAGTVAEPTFLGLLNQPQDLRPSFEESWSQNPMQSSYIVLDMVGAVLEGDLQKLEKLIVGNVDHVNDPIGLPFESGARFADHPALSEMVILQHPDQTLFDIACGMPCGPIIWVLFAYGAKGSKHPLGTDLALHNAIKNGRAYTVQALLQPGRSDVDGLPGSSWSPLRQAVFWNVPDVVQILLNRGAKVDDAGPAPENPGVHTALQLCLLHRMNTYTDLAARKNCHLIMDMLLSAGADIHCKPPELVFLSNFTMFVKPWENRPYWAFELSPEELECFRLFISKGASFPSYFQGCPCESPYKDTFEHQALWHSTPTFARWLIDSFVPTPTNNGSSLLYEILGCCPNAKRHPADTLRDVQVLFEKGVDPNRAARDSISPLRKCIADCPAVDLVPRLQMLLDGGADPEAEDADGVQPYIRAAETFEEPLLSEIMSALVSKIPGKQVRHVDGISYTWTVGHFPISETQTYDQVMACTRQTGDFMLNMRNMVPEHIQSIFQRAYFTVVSEYFLNTMTRVAKSKMLSSKEKDEIVWVVSMRDGADLPKYKFDQKLVIALLDPQPIPSMVLEPENDTTTTDLVNSDVMGALASSPASSVTITATATGPPVHTPFHFNPNNATTTKDLPPSSESPQWLDDFFVASTTQIRWRDPCARPKPDDTQKAIAAVLIYKCTACNDGKLLTKSELERHETEHEHTAGCDIVGCKRRFCVEKRSRTNGAGCQDHLFGG</sequence>